<dbReference type="EMBL" id="JANPWB010000006">
    <property type="protein sequence ID" value="KAJ1178993.1"/>
    <property type="molecule type" value="Genomic_DNA"/>
</dbReference>
<evidence type="ECO:0000313" key="3">
    <source>
        <dbReference type="Proteomes" id="UP001066276"/>
    </source>
</evidence>
<keyword evidence="3" id="KW-1185">Reference proteome</keyword>
<accession>A0AAV7TRE0</accession>
<proteinExistence type="predicted"/>
<protein>
    <submittedName>
        <fullName evidence="2">Uncharacterized protein</fullName>
    </submittedName>
</protein>
<dbReference type="AlphaFoldDB" id="A0AAV7TRE0"/>
<evidence type="ECO:0000256" key="1">
    <source>
        <dbReference type="SAM" id="MobiDB-lite"/>
    </source>
</evidence>
<dbReference type="Proteomes" id="UP001066276">
    <property type="component" value="Chromosome 3_2"/>
</dbReference>
<evidence type="ECO:0000313" key="2">
    <source>
        <dbReference type="EMBL" id="KAJ1178993.1"/>
    </source>
</evidence>
<reference evidence="2" key="1">
    <citation type="journal article" date="2022" name="bioRxiv">
        <title>Sequencing and chromosome-scale assembly of the giantPleurodeles waltlgenome.</title>
        <authorList>
            <person name="Brown T."/>
            <person name="Elewa A."/>
            <person name="Iarovenko S."/>
            <person name="Subramanian E."/>
            <person name="Araus A.J."/>
            <person name="Petzold A."/>
            <person name="Susuki M."/>
            <person name="Suzuki K.-i.T."/>
            <person name="Hayashi T."/>
            <person name="Toyoda A."/>
            <person name="Oliveira C."/>
            <person name="Osipova E."/>
            <person name="Leigh N.D."/>
            <person name="Simon A."/>
            <person name="Yun M.H."/>
        </authorList>
    </citation>
    <scope>NUCLEOTIDE SEQUENCE</scope>
    <source>
        <strain evidence="2">20211129_DDA</strain>
        <tissue evidence="2">Liver</tissue>
    </source>
</reference>
<organism evidence="2 3">
    <name type="scientific">Pleurodeles waltl</name>
    <name type="common">Iberian ribbed newt</name>
    <dbReference type="NCBI Taxonomy" id="8319"/>
    <lineage>
        <taxon>Eukaryota</taxon>
        <taxon>Metazoa</taxon>
        <taxon>Chordata</taxon>
        <taxon>Craniata</taxon>
        <taxon>Vertebrata</taxon>
        <taxon>Euteleostomi</taxon>
        <taxon>Amphibia</taxon>
        <taxon>Batrachia</taxon>
        <taxon>Caudata</taxon>
        <taxon>Salamandroidea</taxon>
        <taxon>Salamandridae</taxon>
        <taxon>Pleurodelinae</taxon>
        <taxon>Pleurodeles</taxon>
    </lineage>
</organism>
<gene>
    <name evidence="2" type="ORF">NDU88_004232</name>
</gene>
<feature type="region of interest" description="Disordered" evidence="1">
    <location>
        <begin position="11"/>
        <end position="31"/>
    </location>
</feature>
<comment type="caution">
    <text evidence="2">The sequence shown here is derived from an EMBL/GenBank/DDBJ whole genome shotgun (WGS) entry which is preliminary data.</text>
</comment>
<sequence length="158" mass="17628">MVASRFRCPRSSLLPKKDGKGKKGGVRGLQAPLKSTHDPCAAPMWGARMPGCFSARGCHLSPVRTRWLMRGSLEYLDSGVRLQQRRLLPLLRNHRLAAWALGAAYLVAAQLRERSPPGDRFHSWWSRRVLGFRAPTQSVVAPCAPSRKLVRPGKVTHE</sequence>
<name>A0AAV7TRE0_PLEWA</name>